<organism evidence="2 3">
    <name type="scientific">Zasmidium cellare ATCC 36951</name>
    <dbReference type="NCBI Taxonomy" id="1080233"/>
    <lineage>
        <taxon>Eukaryota</taxon>
        <taxon>Fungi</taxon>
        <taxon>Dikarya</taxon>
        <taxon>Ascomycota</taxon>
        <taxon>Pezizomycotina</taxon>
        <taxon>Dothideomycetes</taxon>
        <taxon>Dothideomycetidae</taxon>
        <taxon>Mycosphaerellales</taxon>
        <taxon>Mycosphaerellaceae</taxon>
        <taxon>Zasmidium</taxon>
    </lineage>
</organism>
<protein>
    <submittedName>
        <fullName evidence="2">Uncharacterized protein</fullName>
    </submittedName>
</protein>
<feature type="compositionally biased region" description="Polar residues" evidence="1">
    <location>
        <begin position="28"/>
        <end position="58"/>
    </location>
</feature>
<evidence type="ECO:0000313" key="2">
    <source>
        <dbReference type="EMBL" id="KAF2170977.1"/>
    </source>
</evidence>
<reference evidence="2" key="1">
    <citation type="journal article" date="2020" name="Stud. Mycol.">
        <title>101 Dothideomycetes genomes: a test case for predicting lifestyles and emergence of pathogens.</title>
        <authorList>
            <person name="Haridas S."/>
            <person name="Albert R."/>
            <person name="Binder M."/>
            <person name="Bloem J."/>
            <person name="Labutti K."/>
            <person name="Salamov A."/>
            <person name="Andreopoulos B."/>
            <person name="Baker S."/>
            <person name="Barry K."/>
            <person name="Bills G."/>
            <person name="Bluhm B."/>
            <person name="Cannon C."/>
            <person name="Castanera R."/>
            <person name="Culley D."/>
            <person name="Daum C."/>
            <person name="Ezra D."/>
            <person name="Gonzalez J."/>
            <person name="Henrissat B."/>
            <person name="Kuo A."/>
            <person name="Liang C."/>
            <person name="Lipzen A."/>
            <person name="Lutzoni F."/>
            <person name="Magnuson J."/>
            <person name="Mondo S."/>
            <person name="Nolan M."/>
            <person name="Ohm R."/>
            <person name="Pangilinan J."/>
            <person name="Park H.-J."/>
            <person name="Ramirez L."/>
            <person name="Alfaro M."/>
            <person name="Sun H."/>
            <person name="Tritt A."/>
            <person name="Yoshinaga Y."/>
            <person name="Zwiers L.-H."/>
            <person name="Turgeon B."/>
            <person name="Goodwin S."/>
            <person name="Spatafora J."/>
            <person name="Crous P."/>
            <person name="Grigoriev I."/>
        </authorList>
    </citation>
    <scope>NUCLEOTIDE SEQUENCE</scope>
    <source>
        <strain evidence="2">ATCC 36951</strain>
    </source>
</reference>
<dbReference type="Proteomes" id="UP000799537">
    <property type="component" value="Unassembled WGS sequence"/>
</dbReference>
<feature type="region of interest" description="Disordered" evidence="1">
    <location>
        <begin position="1"/>
        <end position="65"/>
    </location>
</feature>
<feature type="compositionally biased region" description="Polar residues" evidence="1">
    <location>
        <begin position="1"/>
        <end position="13"/>
    </location>
</feature>
<dbReference type="GeneID" id="54565016"/>
<feature type="region of interest" description="Disordered" evidence="1">
    <location>
        <begin position="174"/>
        <end position="201"/>
    </location>
</feature>
<proteinExistence type="predicted"/>
<keyword evidence="3" id="KW-1185">Reference proteome</keyword>
<evidence type="ECO:0000313" key="3">
    <source>
        <dbReference type="Proteomes" id="UP000799537"/>
    </source>
</evidence>
<accession>A0A6A6CUY1</accession>
<name>A0A6A6CUY1_ZASCE</name>
<sequence>MPSPETNKSNAATGGSAVPSATRAGEVGTSQAQGSGSHPLTHSNLATHQRASTHTSGPSPMDRWLLDPDDRLVRQRVAKYWAELLAHDDVAKAIQEVRHHEPIHNTMPECLSLCASRDRGRCPFVSYTFVQVESPSSSISRCHFTAASAVSEAILESVDVRLVANGGRQVPLWPAMGPSRKRRREFSRRNAKDPQLSSLTPSASGRGLPVLVLPSSSLFKAARCLRLVLLALLDFSAVFRACSKASTSGFSSSSSISSLMPSAFLFRCFFLSAALGSAGLAGGSAEDSCSTFGSWAARARERRLRIVTMYSGIIKDYKLTYVATIVCR</sequence>
<evidence type="ECO:0000256" key="1">
    <source>
        <dbReference type="SAM" id="MobiDB-lite"/>
    </source>
</evidence>
<dbReference type="AlphaFoldDB" id="A0A6A6CUY1"/>
<dbReference type="EMBL" id="ML993584">
    <property type="protein sequence ID" value="KAF2170977.1"/>
    <property type="molecule type" value="Genomic_DNA"/>
</dbReference>
<dbReference type="RefSeq" id="XP_033671866.1">
    <property type="nucleotide sequence ID" value="XM_033811744.1"/>
</dbReference>
<gene>
    <name evidence="2" type="ORF">M409DRAFT_51214</name>
</gene>